<comment type="similarity">
    <text evidence="4">Belongs to the alkaline phosphatase family.</text>
</comment>
<feature type="active site" description="Phosphoserine intermediate" evidence="2">
    <location>
        <position position="105"/>
    </location>
</feature>
<dbReference type="PROSITE" id="PS51257">
    <property type="entry name" value="PROKAR_LIPOPROTEIN"/>
    <property type="match status" value="1"/>
</dbReference>
<dbReference type="InterPro" id="IPR001952">
    <property type="entry name" value="Alkaline_phosphatase"/>
</dbReference>
<reference evidence="7" key="2">
    <citation type="submission" date="2019-06" db="EMBL/GenBank/DDBJ databases">
        <title>Co-occurence of chitin degradation, pigmentation and bioactivity in marine Pseudoalteromonas.</title>
        <authorList>
            <person name="Sonnenschein E.C."/>
            <person name="Bech P.K."/>
        </authorList>
    </citation>
    <scope>NUCLEOTIDE SEQUENCE [LARGE SCALE GENOMIC DNA]</scope>
    <source>
        <strain evidence="7">S1189</strain>
    </source>
</reference>
<keyword evidence="1" id="KW-0597">Phosphoprotein</keyword>
<feature type="signal peptide" evidence="5">
    <location>
        <begin position="1"/>
        <end position="24"/>
    </location>
</feature>
<dbReference type="AlphaFoldDB" id="A0A5S3YSK1"/>
<feature type="binding site" evidence="3">
    <location>
        <position position="354"/>
    </location>
    <ligand>
        <name>Zn(2+)</name>
        <dbReference type="ChEBI" id="CHEBI:29105"/>
        <label>2</label>
    </ligand>
</feature>
<gene>
    <name evidence="6" type="ORF">CWB73_14270</name>
</gene>
<keyword evidence="3" id="KW-0862">Zinc</keyword>
<sequence>MLVRKPVWALSSALIFISSLSACSLLKTSENTDQLNVNNPPKIKNIILMIGDGMGPQQVGLLEEYATRAPSSIYRGDNSAIAKLANLGVTGLSLHGPADKLVVDSACSATQLATGIAAGSEMVGLNRAGYKVPTILEKAKGLGKSTGLVSDTRLTHATPAAFASHLIHRSMENEIAEQMIQSGVVDVMLSGGLRHFVPKNYALPDNPKGFEVKLKASTLSLKSKRRDDKNLLTEASRNGYGLAFNKSQLQQVQGTKLLGLFANSAMANGVDTSYGRVSNQPSLSDMTQTAINTLSQNDKGFFLMVEGGQIDWAGHNNDAGTLLHEMIKFDNAVNTVLEWAKGRDDTIVIVTADHETGGFGFSYSGADLPKAEQLSNHQQDVYKPNFNFGELSILDKLYAQQKSYSDIWYEAKGNAFKPTPEKLVKTVNKYSEFEINEDDAMQILAEQKNAFYQRGHKSLGLKTASKINDFAPFYVYLTERPLNLIGRALSSKQNIVWSTGTHTHTPVGVFVLGPEVQAKQFNGLHTHVELGKKMQKVLIKSIEINASN</sequence>
<evidence type="ECO:0000256" key="1">
    <source>
        <dbReference type="ARBA" id="ARBA00022553"/>
    </source>
</evidence>
<accession>A0A5S3YSK1</accession>
<keyword evidence="3" id="KW-0460">Magnesium</keyword>
<feature type="binding site" evidence="3">
    <location>
        <position position="306"/>
    </location>
    <ligand>
        <name>Mg(2+)</name>
        <dbReference type="ChEBI" id="CHEBI:18420"/>
    </ligand>
</feature>
<dbReference type="PANTHER" id="PTHR11596">
    <property type="entry name" value="ALKALINE PHOSPHATASE"/>
    <property type="match status" value="1"/>
</dbReference>
<proteinExistence type="inferred from homology"/>
<evidence type="ECO:0000256" key="5">
    <source>
        <dbReference type="SAM" id="SignalP"/>
    </source>
</evidence>
<name>A0A5S3YSK1_9GAMM</name>
<comment type="caution">
    <text evidence="6">The sequence shown here is derived from an EMBL/GenBank/DDBJ whole genome shotgun (WGS) entry which is preliminary data.</text>
</comment>
<protein>
    <submittedName>
        <fullName evidence="6">Alkaline phosphatase</fullName>
    </submittedName>
</protein>
<comment type="cofactor">
    <cofactor evidence="3">
        <name>Zn(2+)</name>
        <dbReference type="ChEBI" id="CHEBI:29105"/>
    </cofactor>
    <text evidence="3">Binds 2 Zn(2+) ions.</text>
</comment>
<dbReference type="OrthoDB" id="9794455at2"/>
<feature type="chain" id="PRO_5024368730" evidence="5">
    <location>
        <begin position="25"/>
        <end position="548"/>
    </location>
</feature>
<organism evidence="6 7">
    <name type="scientific">Pseudoalteromonas phenolica</name>
    <dbReference type="NCBI Taxonomy" id="161398"/>
    <lineage>
        <taxon>Bacteria</taxon>
        <taxon>Pseudomonadati</taxon>
        <taxon>Pseudomonadota</taxon>
        <taxon>Gammaproteobacteria</taxon>
        <taxon>Alteromonadales</taxon>
        <taxon>Pseudoalteromonadaceae</taxon>
        <taxon>Pseudoalteromonas</taxon>
    </lineage>
</organism>
<keyword evidence="5" id="KW-0732">Signal</keyword>
<feature type="binding site" evidence="3">
    <location>
        <position position="502"/>
    </location>
    <ligand>
        <name>Zn(2+)</name>
        <dbReference type="ChEBI" id="CHEBI:29105"/>
        <label>2</label>
    </ligand>
</feature>
<dbReference type="GO" id="GO:0004035">
    <property type="term" value="F:alkaline phosphatase activity"/>
    <property type="evidence" value="ECO:0007669"/>
    <property type="project" value="TreeGrafter"/>
</dbReference>
<evidence type="ECO:0000256" key="3">
    <source>
        <dbReference type="PIRSR" id="PIRSR601952-2"/>
    </source>
</evidence>
<dbReference type="Gene3D" id="1.10.1200.140">
    <property type="entry name" value="Alkaline phosphatase, crown domain"/>
    <property type="match status" value="1"/>
</dbReference>
<dbReference type="PRINTS" id="PR00113">
    <property type="entry name" value="ALKPHPHTASE"/>
</dbReference>
<dbReference type="RefSeq" id="WP_138568252.1">
    <property type="nucleotide sequence ID" value="NZ_PNCM01000031.1"/>
</dbReference>
<dbReference type="SMART" id="SM00098">
    <property type="entry name" value="alkPPc"/>
    <property type="match status" value="1"/>
</dbReference>
<keyword evidence="3" id="KW-0479">Metal-binding</keyword>
<evidence type="ECO:0000256" key="2">
    <source>
        <dbReference type="PIRSR" id="PIRSR601952-1"/>
    </source>
</evidence>
<feature type="binding site" evidence="3">
    <location>
        <position position="158"/>
    </location>
    <ligand>
        <name>Mg(2+)</name>
        <dbReference type="ChEBI" id="CHEBI:18420"/>
    </ligand>
</feature>
<dbReference type="CDD" id="cd16012">
    <property type="entry name" value="ALP"/>
    <property type="match status" value="1"/>
</dbReference>
<feature type="binding site" evidence="3">
    <location>
        <position position="156"/>
    </location>
    <ligand>
        <name>Mg(2+)</name>
        <dbReference type="ChEBI" id="CHEBI:18420"/>
    </ligand>
</feature>
<dbReference type="PANTHER" id="PTHR11596:SF5">
    <property type="entry name" value="ALKALINE PHOSPHATASE"/>
    <property type="match status" value="1"/>
</dbReference>
<feature type="binding site" evidence="3">
    <location>
        <position position="315"/>
    </location>
    <ligand>
        <name>Zn(2+)</name>
        <dbReference type="ChEBI" id="CHEBI:29105"/>
        <label>2</label>
    </ligand>
</feature>
<dbReference type="InterPro" id="IPR017850">
    <property type="entry name" value="Alkaline_phosphatase_core_sf"/>
</dbReference>
<dbReference type="Gene3D" id="3.40.720.10">
    <property type="entry name" value="Alkaline Phosphatase, subunit A"/>
    <property type="match status" value="1"/>
</dbReference>
<feature type="binding site" evidence="3">
    <location>
        <position position="311"/>
    </location>
    <ligand>
        <name>Zn(2+)</name>
        <dbReference type="ChEBI" id="CHEBI:29105"/>
        <label>2</label>
    </ligand>
</feature>
<dbReference type="GO" id="GO:0046872">
    <property type="term" value="F:metal ion binding"/>
    <property type="evidence" value="ECO:0007669"/>
    <property type="project" value="UniProtKB-KW"/>
</dbReference>
<comment type="cofactor">
    <cofactor evidence="3">
        <name>Mg(2+)</name>
        <dbReference type="ChEBI" id="CHEBI:18420"/>
    </cofactor>
    <text evidence="3">Binds 1 Mg(2+) ion.</text>
</comment>
<feature type="binding site" evidence="3">
    <location>
        <position position="353"/>
    </location>
    <ligand>
        <name>Zn(2+)</name>
        <dbReference type="ChEBI" id="CHEBI:29105"/>
        <label>1</label>
    </ligand>
</feature>
<evidence type="ECO:0000313" key="6">
    <source>
        <dbReference type="EMBL" id="TMP79277.1"/>
    </source>
</evidence>
<dbReference type="Proteomes" id="UP000307362">
    <property type="component" value="Unassembled WGS sequence"/>
</dbReference>
<feature type="binding site" evidence="3">
    <location>
        <position position="52"/>
    </location>
    <ligand>
        <name>Mg(2+)</name>
        <dbReference type="ChEBI" id="CHEBI:18420"/>
    </ligand>
</feature>
<dbReference type="EMBL" id="PNCM01000031">
    <property type="protein sequence ID" value="TMP79277.1"/>
    <property type="molecule type" value="Genomic_DNA"/>
</dbReference>
<evidence type="ECO:0000313" key="7">
    <source>
        <dbReference type="Proteomes" id="UP000307362"/>
    </source>
</evidence>
<dbReference type="InterPro" id="IPR042085">
    <property type="entry name" value="Ap_crown"/>
</dbReference>
<evidence type="ECO:0000256" key="4">
    <source>
        <dbReference type="RuleBase" id="RU003946"/>
    </source>
</evidence>
<dbReference type="Pfam" id="PF00245">
    <property type="entry name" value="Alk_phosphatase"/>
    <property type="match status" value="1"/>
</dbReference>
<dbReference type="SUPFAM" id="SSF53649">
    <property type="entry name" value="Alkaline phosphatase-like"/>
    <property type="match status" value="1"/>
</dbReference>
<feature type="binding site" evidence="3">
    <location>
        <position position="52"/>
    </location>
    <ligand>
        <name>Zn(2+)</name>
        <dbReference type="ChEBI" id="CHEBI:29105"/>
        <label>2</label>
    </ligand>
</feature>
<reference evidence="6 7" key="1">
    <citation type="submission" date="2017-12" db="EMBL/GenBank/DDBJ databases">
        <authorList>
            <person name="Paulsen S."/>
            <person name="Gram L.K."/>
        </authorList>
    </citation>
    <scope>NUCLEOTIDE SEQUENCE [LARGE SCALE GENOMIC DNA]</scope>
    <source>
        <strain evidence="6 7">S1189</strain>
    </source>
</reference>